<dbReference type="InterPro" id="IPR001314">
    <property type="entry name" value="Peptidase_S1A"/>
</dbReference>
<dbReference type="Pfam" id="PF00089">
    <property type="entry name" value="Trypsin"/>
    <property type="match status" value="1"/>
</dbReference>
<dbReference type="InterPro" id="IPR051487">
    <property type="entry name" value="Ser/Thr_Proteases_Immune/Dev"/>
</dbReference>
<keyword evidence="5" id="KW-1185">Reference proteome</keyword>
<dbReference type="GO" id="GO:0006508">
    <property type="term" value="P:proteolysis"/>
    <property type="evidence" value="ECO:0007669"/>
    <property type="project" value="InterPro"/>
</dbReference>
<dbReference type="PANTHER" id="PTHR24256">
    <property type="entry name" value="TRYPTASE-RELATED"/>
    <property type="match status" value="1"/>
</dbReference>
<dbReference type="InterPro" id="IPR009003">
    <property type="entry name" value="Peptidase_S1_PA"/>
</dbReference>
<accession>A0A7R8X3G3</accession>
<dbReference type="SMART" id="SM00020">
    <property type="entry name" value="Tryp_SPc"/>
    <property type="match status" value="1"/>
</dbReference>
<dbReference type="Gene3D" id="2.40.10.10">
    <property type="entry name" value="Trypsin-like serine proteases"/>
    <property type="match status" value="2"/>
</dbReference>
<dbReference type="PRINTS" id="PR00722">
    <property type="entry name" value="CHYMOTRYPSIN"/>
</dbReference>
<dbReference type="PROSITE" id="PS50240">
    <property type="entry name" value="TRYPSIN_DOM"/>
    <property type="match status" value="1"/>
</dbReference>
<protein>
    <recommendedName>
        <fullName evidence="3">Peptidase S1 domain-containing protein</fullName>
    </recommendedName>
</protein>
<dbReference type="InterPro" id="IPR001254">
    <property type="entry name" value="Trypsin_dom"/>
</dbReference>
<comment type="similarity">
    <text evidence="2">Belongs to the peptidase S1 family. CLIP subfamily.</text>
</comment>
<proteinExistence type="inferred from homology"/>
<feature type="domain" description="Peptidase S1" evidence="3">
    <location>
        <begin position="1"/>
        <end position="205"/>
    </location>
</feature>
<organism evidence="4">
    <name type="scientific">Darwinula stevensoni</name>
    <dbReference type="NCBI Taxonomy" id="69355"/>
    <lineage>
        <taxon>Eukaryota</taxon>
        <taxon>Metazoa</taxon>
        <taxon>Ecdysozoa</taxon>
        <taxon>Arthropoda</taxon>
        <taxon>Crustacea</taxon>
        <taxon>Oligostraca</taxon>
        <taxon>Ostracoda</taxon>
        <taxon>Podocopa</taxon>
        <taxon>Podocopida</taxon>
        <taxon>Darwinulocopina</taxon>
        <taxon>Darwinuloidea</taxon>
        <taxon>Darwinulidae</taxon>
        <taxon>Darwinula</taxon>
    </lineage>
</organism>
<gene>
    <name evidence="4" type="ORF">DSTB1V02_LOCUS2069</name>
</gene>
<evidence type="ECO:0000256" key="1">
    <source>
        <dbReference type="ARBA" id="ARBA00023157"/>
    </source>
</evidence>
<dbReference type="EMBL" id="CAJPEV010000215">
    <property type="protein sequence ID" value="CAG0882493.1"/>
    <property type="molecule type" value="Genomic_DNA"/>
</dbReference>
<sequence>MSRIPGSQSGKYQVTLGNLDRLNTSNPQSIEIPATAIMHPQYNDVTVENDVALLKLDTPLNFTDHPHIRPICLSSDANPNPGTKVKIAGWGSILGSKVNTMKSLWSIMNDLNAALTHVTAFQVALYRIMYVINQEACQDNFPMFNISKNVICTQSGGKNVCNGDSGSSLMYQTPAGYYLSAGITSFGREACSPEYGAVFTRTASM</sequence>
<dbReference type="InterPro" id="IPR043504">
    <property type="entry name" value="Peptidase_S1_PA_chymotrypsin"/>
</dbReference>
<evidence type="ECO:0000256" key="2">
    <source>
        <dbReference type="ARBA" id="ARBA00024195"/>
    </source>
</evidence>
<dbReference type="OrthoDB" id="93664at2759"/>
<evidence type="ECO:0000259" key="3">
    <source>
        <dbReference type="PROSITE" id="PS50240"/>
    </source>
</evidence>
<dbReference type="SUPFAM" id="SSF50494">
    <property type="entry name" value="Trypsin-like serine proteases"/>
    <property type="match status" value="1"/>
</dbReference>
<reference evidence="4" key="1">
    <citation type="submission" date="2020-11" db="EMBL/GenBank/DDBJ databases">
        <authorList>
            <person name="Tran Van P."/>
        </authorList>
    </citation>
    <scope>NUCLEOTIDE SEQUENCE</scope>
</reference>
<evidence type="ECO:0000313" key="4">
    <source>
        <dbReference type="EMBL" id="CAD7242096.1"/>
    </source>
</evidence>
<dbReference type="InterPro" id="IPR033116">
    <property type="entry name" value="TRYPSIN_SER"/>
</dbReference>
<dbReference type="AlphaFoldDB" id="A0A7R8X3G3"/>
<dbReference type="GO" id="GO:0004252">
    <property type="term" value="F:serine-type endopeptidase activity"/>
    <property type="evidence" value="ECO:0007669"/>
    <property type="project" value="InterPro"/>
</dbReference>
<dbReference type="PROSITE" id="PS00135">
    <property type="entry name" value="TRYPSIN_SER"/>
    <property type="match status" value="1"/>
</dbReference>
<dbReference type="EMBL" id="LR899732">
    <property type="protein sequence ID" value="CAD7242096.1"/>
    <property type="molecule type" value="Genomic_DNA"/>
</dbReference>
<dbReference type="CDD" id="cd00190">
    <property type="entry name" value="Tryp_SPc"/>
    <property type="match status" value="1"/>
</dbReference>
<evidence type="ECO:0000313" key="5">
    <source>
        <dbReference type="Proteomes" id="UP000677054"/>
    </source>
</evidence>
<name>A0A7R8X3G3_9CRUS</name>
<dbReference type="Proteomes" id="UP000677054">
    <property type="component" value="Unassembled WGS sequence"/>
</dbReference>
<keyword evidence="1" id="KW-1015">Disulfide bond</keyword>